<accession>A0ABT5JIE8</accession>
<feature type="domain" description="Solute-binding protein family 3/N-terminal" evidence="2">
    <location>
        <begin position="32"/>
        <end position="255"/>
    </location>
</feature>
<dbReference type="SMART" id="SM00062">
    <property type="entry name" value="PBPb"/>
    <property type="match status" value="1"/>
</dbReference>
<keyword evidence="4" id="KW-1185">Reference proteome</keyword>
<proteinExistence type="predicted"/>
<evidence type="ECO:0000313" key="3">
    <source>
        <dbReference type="EMBL" id="MDC7789293.1"/>
    </source>
</evidence>
<evidence type="ECO:0000313" key="4">
    <source>
        <dbReference type="Proteomes" id="UP001165652"/>
    </source>
</evidence>
<dbReference type="Proteomes" id="UP001165652">
    <property type="component" value="Unassembled WGS sequence"/>
</dbReference>
<dbReference type="Gene3D" id="3.40.190.10">
    <property type="entry name" value="Periplasmic binding protein-like II"/>
    <property type="match status" value="2"/>
</dbReference>
<gene>
    <name evidence="3" type="ORF">PQJ73_26735</name>
</gene>
<keyword evidence="1" id="KW-0732">Signal</keyword>
<dbReference type="InterPro" id="IPR001638">
    <property type="entry name" value="Solute-binding_3/MltF_N"/>
</dbReference>
<reference evidence="3" key="1">
    <citation type="journal article" date="2023" name="Microbiol Resour">
        <title>Genome Sequences of Rhodoplanes serenus and Two Thermotolerant Strains, Rhodoplanes tepidamans and 'Rhodoplanes cryptolactis,' Further Refine the Genus.</title>
        <authorList>
            <person name="Rayyan A.A."/>
            <person name="Kyndt J.A."/>
        </authorList>
    </citation>
    <scope>NUCLEOTIDE SEQUENCE</scope>
    <source>
        <strain evidence="3">DSM 9987</strain>
    </source>
</reference>
<comment type="caution">
    <text evidence="3">The sequence shown here is derived from an EMBL/GenBank/DDBJ whole genome shotgun (WGS) entry which is preliminary data.</text>
</comment>
<evidence type="ECO:0000256" key="1">
    <source>
        <dbReference type="ARBA" id="ARBA00022729"/>
    </source>
</evidence>
<reference evidence="3" key="2">
    <citation type="submission" date="2023-02" db="EMBL/GenBank/DDBJ databases">
        <authorList>
            <person name="Rayyan A."/>
            <person name="Meyer T."/>
            <person name="Kyndt J.A."/>
        </authorList>
    </citation>
    <scope>NUCLEOTIDE SEQUENCE</scope>
    <source>
        <strain evidence="3">DSM 9987</strain>
    </source>
</reference>
<sequence length="265" mass="27130">MPSPITMPMSIETASAEPAAAGVPGELAPTGRLRVAVAVGPTASAVYAIRDYPGGPLRGVTVTLAEALAAATGLPLDLVAFRSSGEIQAAAASGLWDVSFLPADDERRRLVDFGAAYHILQSTYLVPAGSHIHRVADADAAGVRITGVRDSASLRASQRAAPRATHLAVETPEDVVAMMHGGNADAIAMGREALAGLAPQIEGSQILAEVFLTTCTAVAVPKGRPRALACVAGFVEDAKACGLVRRAFDRLGLADVMVAPPGRVP</sequence>
<organism evidence="3 4">
    <name type="scientific">Rhodoplanes tepidamans</name>
    <name type="common">Rhodoplanes cryptolactis</name>
    <dbReference type="NCBI Taxonomy" id="200616"/>
    <lineage>
        <taxon>Bacteria</taxon>
        <taxon>Pseudomonadati</taxon>
        <taxon>Pseudomonadota</taxon>
        <taxon>Alphaproteobacteria</taxon>
        <taxon>Hyphomicrobiales</taxon>
        <taxon>Nitrobacteraceae</taxon>
        <taxon>Rhodoplanes</taxon>
    </lineage>
</organism>
<protein>
    <submittedName>
        <fullName evidence="3">Transporter substrate-binding domain-containing protein</fullName>
    </submittedName>
</protein>
<dbReference type="SUPFAM" id="SSF53850">
    <property type="entry name" value="Periplasmic binding protein-like II"/>
    <property type="match status" value="1"/>
</dbReference>
<dbReference type="RefSeq" id="WP_272780120.1">
    <property type="nucleotide sequence ID" value="NZ_JAQQLI010000067.1"/>
</dbReference>
<name>A0ABT5JIE8_RHOTP</name>
<dbReference type="PANTHER" id="PTHR35936">
    <property type="entry name" value="MEMBRANE-BOUND LYTIC MUREIN TRANSGLYCOSYLASE F"/>
    <property type="match status" value="1"/>
</dbReference>
<dbReference type="EMBL" id="JAQQLI010000067">
    <property type="protein sequence ID" value="MDC7789293.1"/>
    <property type="molecule type" value="Genomic_DNA"/>
</dbReference>
<dbReference type="Pfam" id="PF00497">
    <property type="entry name" value="SBP_bac_3"/>
    <property type="match status" value="1"/>
</dbReference>
<dbReference type="PANTHER" id="PTHR35936:SF17">
    <property type="entry name" value="ARGININE-BINDING EXTRACELLULAR PROTEIN ARTP"/>
    <property type="match status" value="1"/>
</dbReference>
<evidence type="ECO:0000259" key="2">
    <source>
        <dbReference type="SMART" id="SM00062"/>
    </source>
</evidence>